<organism evidence="2 3">
    <name type="scientific">Polyplosphaeria fusca</name>
    <dbReference type="NCBI Taxonomy" id="682080"/>
    <lineage>
        <taxon>Eukaryota</taxon>
        <taxon>Fungi</taxon>
        <taxon>Dikarya</taxon>
        <taxon>Ascomycota</taxon>
        <taxon>Pezizomycotina</taxon>
        <taxon>Dothideomycetes</taxon>
        <taxon>Pleosporomycetidae</taxon>
        <taxon>Pleosporales</taxon>
        <taxon>Tetraplosphaeriaceae</taxon>
        <taxon>Polyplosphaeria</taxon>
    </lineage>
</organism>
<feature type="compositionally biased region" description="Basic and acidic residues" evidence="1">
    <location>
        <begin position="96"/>
        <end position="110"/>
    </location>
</feature>
<dbReference type="EMBL" id="ML996143">
    <property type="protein sequence ID" value="KAF2734773.1"/>
    <property type="molecule type" value="Genomic_DNA"/>
</dbReference>
<feature type="compositionally biased region" description="Polar residues" evidence="1">
    <location>
        <begin position="71"/>
        <end position="84"/>
    </location>
</feature>
<sequence length="381" mass="42234">MPGRRYRPEPMRKGPATVSDLYRHGIARSEQVYTSRRLEGGFSGTISTGNRNPIKMNFGTSKKRELLSEGMASSPNQESTQGLKTSDFKPQGKKRPASESHSRVETDSKNGKVINRRKSTDEEESDDETLESMCLPLTKAADIEQGGKERARKASNPIKSLKTSASDEPTMKEPRSLTSIFGGSTDVYPKPTTSSPPTLTPATVKHNVAEDTQGCLTTKSLPNPKTTGTKRKAETITDVNNPESKPPPRPIKKPKPHSKINTTIPKSQVYILRIFKHTEWEDSTSDSSSPRVSSPPMREYIKVPFGREIYQNLSDANQAAKVCQLKLQFKVGDKTAETLEQKRKVGARIERASEAGERWRSELTARNGDVYEVAVEQVGVF</sequence>
<dbReference type="AlphaFoldDB" id="A0A9P4V331"/>
<reference evidence="2" key="1">
    <citation type="journal article" date="2020" name="Stud. Mycol.">
        <title>101 Dothideomycetes genomes: a test case for predicting lifestyles and emergence of pathogens.</title>
        <authorList>
            <person name="Haridas S."/>
            <person name="Albert R."/>
            <person name="Binder M."/>
            <person name="Bloem J."/>
            <person name="Labutti K."/>
            <person name="Salamov A."/>
            <person name="Andreopoulos B."/>
            <person name="Baker S."/>
            <person name="Barry K."/>
            <person name="Bills G."/>
            <person name="Bluhm B."/>
            <person name="Cannon C."/>
            <person name="Castanera R."/>
            <person name="Culley D."/>
            <person name="Daum C."/>
            <person name="Ezra D."/>
            <person name="Gonzalez J."/>
            <person name="Henrissat B."/>
            <person name="Kuo A."/>
            <person name="Liang C."/>
            <person name="Lipzen A."/>
            <person name="Lutzoni F."/>
            <person name="Magnuson J."/>
            <person name="Mondo S."/>
            <person name="Nolan M."/>
            <person name="Ohm R."/>
            <person name="Pangilinan J."/>
            <person name="Park H.-J."/>
            <person name="Ramirez L."/>
            <person name="Alfaro M."/>
            <person name="Sun H."/>
            <person name="Tritt A."/>
            <person name="Yoshinaga Y."/>
            <person name="Zwiers L.-H."/>
            <person name="Turgeon B."/>
            <person name="Goodwin S."/>
            <person name="Spatafora J."/>
            <person name="Crous P."/>
            <person name="Grigoriev I."/>
        </authorList>
    </citation>
    <scope>NUCLEOTIDE SEQUENCE</scope>
    <source>
        <strain evidence="2">CBS 125425</strain>
    </source>
</reference>
<feature type="compositionally biased region" description="Polar residues" evidence="1">
    <location>
        <begin position="157"/>
        <end position="167"/>
    </location>
</feature>
<proteinExistence type="predicted"/>
<evidence type="ECO:0000313" key="3">
    <source>
        <dbReference type="Proteomes" id="UP000799444"/>
    </source>
</evidence>
<keyword evidence="3" id="KW-1185">Reference proteome</keyword>
<dbReference type="Proteomes" id="UP000799444">
    <property type="component" value="Unassembled WGS sequence"/>
</dbReference>
<feature type="region of interest" description="Disordered" evidence="1">
    <location>
        <begin position="1"/>
        <end position="23"/>
    </location>
</feature>
<feature type="compositionally biased region" description="Polar residues" evidence="1">
    <location>
        <begin position="214"/>
        <end position="227"/>
    </location>
</feature>
<accession>A0A9P4V331</accession>
<evidence type="ECO:0000313" key="2">
    <source>
        <dbReference type="EMBL" id="KAF2734773.1"/>
    </source>
</evidence>
<feature type="compositionally biased region" description="Acidic residues" evidence="1">
    <location>
        <begin position="121"/>
        <end position="130"/>
    </location>
</feature>
<feature type="compositionally biased region" description="Low complexity" evidence="1">
    <location>
        <begin position="189"/>
        <end position="203"/>
    </location>
</feature>
<comment type="caution">
    <text evidence="2">The sequence shown here is derived from an EMBL/GenBank/DDBJ whole genome shotgun (WGS) entry which is preliminary data.</text>
</comment>
<feature type="region of interest" description="Disordered" evidence="1">
    <location>
        <begin position="38"/>
        <end position="263"/>
    </location>
</feature>
<protein>
    <submittedName>
        <fullName evidence="2">Uncharacterized protein</fullName>
    </submittedName>
</protein>
<gene>
    <name evidence="2" type="ORF">EJ04DRAFT_523336</name>
</gene>
<feature type="compositionally biased region" description="Basic and acidic residues" evidence="1">
    <location>
        <begin position="1"/>
        <end position="12"/>
    </location>
</feature>
<evidence type="ECO:0000256" key="1">
    <source>
        <dbReference type="SAM" id="MobiDB-lite"/>
    </source>
</evidence>
<name>A0A9P4V331_9PLEO</name>